<keyword evidence="2" id="KW-0418">Kinase</keyword>
<dbReference type="InterPro" id="IPR031803">
    <property type="entry name" value="BAT_GAF/HTH-assoc"/>
</dbReference>
<evidence type="ECO:0000313" key="8">
    <source>
        <dbReference type="Proteomes" id="UP000198531"/>
    </source>
</evidence>
<evidence type="ECO:0000256" key="1">
    <source>
        <dbReference type="ARBA" id="ARBA00022679"/>
    </source>
</evidence>
<dbReference type="EMBL" id="FOYT01000001">
    <property type="protein sequence ID" value="SFR33922.1"/>
    <property type="molecule type" value="Genomic_DNA"/>
</dbReference>
<dbReference type="SMART" id="SM00065">
    <property type="entry name" value="GAF"/>
    <property type="match status" value="1"/>
</dbReference>
<evidence type="ECO:0000256" key="4">
    <source>
        <dbReference type="ARBA" id="ARBA00023163"/>
    </source>
</evidence>
<name>A0A1I6FVE4_9EURY</name>
<dbReference type="Pfam" id="PF04967">
    <property type="entry name" value="HTH_10"/>
    <property type="match status" value="1"/>
</dbReference>
<dbReference type="PROSITE" id="PS50112">
    <property type="entry name" value="PAS"/>
    <property type="match status" value="1"/>
</dbReference>
<dbReference type="SMART" id="SM00091">
    <property type="entry name" value="PAS"/>
    <property type="match status" value="1"/>
</dbReference>
<dbReference type="SUPFAM" id="SSF55781">
    <property type="entry name" value="GAF domain-like"/>
    <property type="match status" value="2"/>
</dbReference>
<dbReference type="STRING" id="553469.SAMN04487947_0081"/>
<feature type="compositionally biased region" description="Polar residues" evidence="5">
    <location>
        <begin position="1"/>
        <end position="10"/>
    </location>
</feature>
<feature type="domain" description="PAS" evidence="6">
    <location>
        <begin position="163"/>
        <end position="233"/>
    </location>
</feature>
<feature type="compositionally biased region" description="Low complexity" evidence="5">
    <location>
        <begin position="129"/>
        <end position="139"/>
    </location>
</feature>
<dbReference type="InterPro" id="IPR035965">
    <property type="entry name" value="PAS-like_dom_sf"/>
</dbReference>
<dbReference type="RefSeq" id="WP_089803779.1">
    <property type="nucleotide sequence ID" value="NZ_FOYT01000001.1"/>
</dbReference>
<dbReference type="PANTHER" id="PTHR34236">
    <property type="entry name" value="DIMETHYL SULFOXIDE REDUCTASE TRANSCRIPTIONAL ACTIVATOR"/>
    <property type="match status" value="1"/>
</dbReference>
<evidence type="ECO:0000259" key="6">
    <source>
        <dbReference type="PROSITE" id="PS50112"/>
    </source>
</evidence>
<dbReference type="GO" id="GO:0006355">
    <property type="term" value="P:regulation of DNA-templated transcription"/>
    <property type="evidence" value="ECO:0007669"/>
    <property type="project" value="InterPro"/>
</dbReference>
<dbReference type="Proteomes" id="UP000198531">
    <property type="component" value="Unassembled WGS sequence"/>
</dbReference>
<dbReference type="CDD" id="cd00130">
    <property type="entry name" value="PAS"/>
    <property type="match status" value="1"/>
</dbReference>
<dbReference type="InterPro" id="IPR029016">
    <property type="entry name" value="GAF-like_dom_sf"/>
</dbReference>
<dbReference type="InterPro" id="IPR036388">
    <property type="entry name" value="WH-like_DNA-bd_sf"/>
</dbReference>
<gene>
    <name evidence="7" type="ORF">SAMN04487947_0081</name>
</gene>
<dbReference type="InterPro" id="IPR007050">
    <property type="entry name" value="HTH_bacterioopsin"/>
</dbReference>
<feature type="region of interest" description="Disordered" evidence="5">
    <location>
        <begin position="129"/>
        <end position="161"/>
    </location>
</feature>
<dbReference type="Gene3D" id="3.30.450.20">
    <property type="entry name" value="PAS domain"/>
    <property type="match status" value="1"/>
</dbReference>
<keyword evidence="3" id="KW-0805">Transcription regulation</keyword>
<dbReference type="InterPro" id="IPR013767">
    <property type="entry name" value="PAS_fold"/>
</dbReference>
<dbReference type="Gene3D" id="3.40.50.2300">
    <property type="match status" value="1"/>
</dbReference>
<dbReference type="Gene3D" id="1.10.10.10">
    <property type="entry name" value="Winged helix-like DNA-binding domain superfamily/Winged helix DNA-binding domain"/>
    <property type="match status" value="1"/>
</dbReference>
<evidence type="ECO:0000256" key="5">
    <source>
        <dbReference type="SAM" id="MobiDB-lite"/>
    </source>
</evidence>
<keyword evidence="8" id="KW-1185">Reference proteome</keyword>
<dbReference type="Gene3D" id="3.30.450.40">
    <property type="match status" value="2"/>
</dbReference>
<keyword evidence="4" id="KW-0804">Transcription</keyword>
<dbReference type="Pfam" id="PF00989">
    <property type="entry name" value="PAS"/>
    <property type="match status" value="1"/>
</dbReference>
<feature type="region of interest" description="Disordered" evidence="5">
    <location>
        <begin position="1"/>
        <end position="21"/>
    </location>
</feature>
<dbReference type="Pfam" id="PF15915">
    <property type="entry name" value="BAT"/>
    <property type="match status" value="1"/>
</dbReference>
<proteinExistence type="predicted"/>
<organism evidence="7 8">
    <name type="scientific">Halogeometricum rufum</name>
    <dbReference type="NCBI Taxonomy" id="553469"/>
    <lineage>
        <taxon>Archaea</taxon>
        <taxon>Methanobacteriati</taxon>
        <taxon>Methanobacteriota</taxon>
        <taxon>Stenosarchaea group</taxon>
        <taxon>Halobacteria</taxon>
        <taxon>Halobacteriales</taxon>
        <taxon>Haloferacaceae</taxon>
        <taxon>Halogeometricum</taxon>
    </lineage>
</organism>
<dbReference type="PANTHER" id="PTHR34236:SF1">
    <property type="entry name" value="DIMETHYL SULFOXIDE REDUCTASE TRANSCRIPTIONAL ACTIVATOR"/>
    <property type="match status" value="1"/>
</dbReference>
<dbReference type="AlphaFoldDB" id="A0A1I6FVE4"/>
<evidence type="ECO:0000256" key="3">
    <source>
        <dbReference type="ARBA" id="ARBA00023015"/>
    </source>
</evidence>
<accession>A0A1I6FVE4</accession>
<dbReference type="SUPFAM" id="SSF55785">
    <property type="entry name" value="PYP-like sensor domain (PAS domain)"/>
    <property type="match status" value="1"/>
</dbReference>
<dbReference type="NCBIfam" id="TIGR00229">
    <property type="entry name" value="sensory_box"/>
    <property type="match status" value="1"/>
</dbReference>
<evidence type="ECO:0000313" key="7">
    <source>
        <dbReference type="EMBL" id="SFR33922.1"/>
    </source>
</evidence>
<evidence type="ECO:0000256" key="2">
    <source>
        <dbReference type="ARBA" id="ARBA00022777"/>
    </source>
</evidence>
<dbReference type="GO" id="GO:0016301">
    <property type="term" value="F:kinase activity"/>
    <property type="evidence" value="ECO:0007669"/>
    <property type="project" value="UniProtKB-KW"/>
</dbReference>
<dbReference type="Pfam" id="PF13185">
    <property type="entry name" value="GAF_2"/>
    <property type="match status" value="2"/>
</dbReference>
<keyword evidence="1" id="KW-0808">Transferase</keyword>
<protein>
    <submittedName>
        <fullName evidence="7">PAS domain S-box-containing protein</fullName>
    </submittedName>
</protein>
<dbReference type="InterPro" id="IPR011006">
    <property type="entry name" value="CheY-like_superfamily"/>
</dbReference>
<reference evidence="8" key="1">
    <citation type="submission" date="2016-10" db="EMBL/GenBank/DDBJ databases">
        <authorList>
            <person name="Varghese N."/>
            <person name="Submissions S."/>
        </authorList>
    </citation>
    <scope>NUCLEOTIDE SEQUENCE [LARGE SCALE GENOMIC DNA]</scope>
    <source>
        <strain evidence="8">CGMCC 1.7736</strain>
    </source>
</reference>
<dbReference type="SUPFAM" id="SSF52172">
    <property type="entry name" value="CheY-like"/>
    <property type="match status" value="1"/>
</dbReference>
<sequence length="853" mass="93033">MASPLNSDPISTLYVDSDPDRAESVRSALRDTHPCVALDTVPSRAAADRSLAAEPRDCVVVRADLHGVDAVQYLATVRDRSPSAATILYGDEHSPDLLRRARAAGIDAYVHDGSADHVSVLGDHVVASATEPSSAAPEADAPDDRRSAGDAPASTDRQRRERELERYEAMVETVRDGLYVLDEAGRFVAVNRAFVELVGRPRTELVGAHATAVTSEETHEEVNALLESANADGGDVTYETTLETPRGEVPVETNISSFPLGGGESGRVGVVRDISERRRREAQLASLNETAQALATAETSQEVSELAVRAAAETLDLPVSDIKLYDERGELVVTARTEAAANLVGEGSLFASDADLPWEVYATSSSAAFDDLPAERDVSETPLRSAILLPIGKYGVFVTGETEPNAFSETDVVLANILVANVRAALERTDREERLRERTAELEARTETLERVNRINDVIRDMTRALTEATSREEIEEVVCTQLANAEPYRFAWIGEQETVGGELVPVASAGVGRGYLDDITVTAAADEPTGRGPAGRALRTHEPQVQNDFHTDPPFEPWRAQALKRGLRAGISIPLVYKETLYGVLNLYAGGPGVFDELEVEVLGELGRTIGFAINALERRKALVGDQAVELEFRIDDPSVPPVTHVADTEGRFSLDALVEQGDGTIRSFFVVDGVDPDTVLSQATQMPYISDANLLAERDDGYLYEATLEDESFFATLLGYGAHPTAFTATADRATLTVELPRTGDIRAFLEMFLQAYDGVELVARRELDRPIQTESEFRALYRERLTDRQEEVLRTAFVAGFFDWPRRATGREVAEILDVSQPTVNRHIRKGEHELFSLVFGSDETDDPDA</sequence>
<dbReference type="OrthoDB" id="234125at2157"/>
<dbReference type="InterPro" id="IPR003018">
    <property type="entry name" value="GAF"/>
</dbReference>
<dbReference type="InterPro" id="IPR000014">
    <property type="entry name" value="PAS"/>
</dbReference>